<feature type="transmembrane region" description="Helical" evidence="6">
    <location>
        <begin position="721"/>
        <end position="740"/>
    </location>
</feature>
<feature type="transmembrane region" description="Helical" evidence="6">
    <location>
        <begin position="388"/>
        <end position="406"/>
    </location>
</feature>
<dbReference type="GO" id="GO:0061459">
    <property type="term" value="F:L-arginine transmembrane transporter activity"/>
    <property type="evidence" value="ECO:0007669"/>
    <property type="project" value="TreeGrafter"/>
</dbReference>
<feature type="transmembrane region" description="Helical" evidence="6">
    <location>
        <begin position="81"/>
        <end position="103"/>
    </location>
</feature>
<feature type="transmembrane region" description="Helical" evidence="6">
    <location>
        <begin position="362"/>
        <end position="379"/>
    </location>
</feature>
<evidence type="ECO:0000259" key="7">
    <source>
        <dbReference type="Pfam" id="PF13906"/>
    </source>
</evidence>
<feature type="transmembrane region" description="Helical" evidence="6">
    <location>
        <begin position="472"/>
        <end position="499"/>
    </location>
</feature>
<dbReference type="GO" id="GO:0000064">
    <property type="term" value="F:L-ornithine transmembrane transporter activity"/>
    <property type="evidence" value="ECO:0007669"/>
    <property type="project" value="TreeGrafter"/>
</dbReference>
<name>A0AAJ7J7R1_9HYME</name>
<evidence type="ECO:0000256" key="5">
    <source>
        <dbReference type="SAM" id="MobiDB-lite"/>
    </source>
</evidence>
<feature type="region of interest" description="Disordered" evidence="5">
    <location>
        <begin position="777"/>
        <end position="799"/>
    </location>
</feature>
<dbReference type="AlphaFoldDB" id="A0AAJ7J7R1"/>
<reference evidence="9" key="1">
    <citation type="submission" date="2025-08" db="UniProtKB">
        <authorList>
            <consortium name="RefSeq"/>
        </authorList>
    </citation>
    <scope>IDENTIFICATION</scope>
    <source>
        <tissue evidence="9">Whole body</tissue>
    </source>
</reference>
<feature type="transmembrane region" description="Helical" evidence="6">
    <location>
        <begin position="234"/>
        <end position="252"/>
    </location>
</feature>
<dbReference type="PANTHER" id="PTHR43243:SF103">
    <property type="entry name" value="LOW AFFINITY CATIONIC AMINO ACID TRANSPORTER 2-LIKE PROTEIN"/>
    <property type="match status" value="1"/>
</dbReference>
<dbReference type="SUPFAM" id="SSF57302">
    <property type="entry name" value="Snake toxin-like"/>
    <property type="match status" value="1"/>
</dbReference>
<dbReference type="InterPro" id="IPR002293">
    <property type="entry name" value="AA/rel_permease1"/>
</dbReference>
<accession>A0AAJ7J7R1</accession>
<sequence>MIVVCFLFLPFEFKNINLDSCANVNSIFLLASFDVRFKQLTLPFPLWSPHPTFDSLVWFSASTRPFVFVIDEQYLTMKTSIFYLIFSFIFCYLSFSHALECYVCTDQEGNREKCLRSTKTCEQGQDTCLTEIKWGSTPYWSQGAKKQFYVSKRCATKKECERIKHANMPDCTYIWYQDWKCSDCCQGDKCNYYVILSNMKKWKLQSLYGTFSRKKEVNLSQDTKLPRYLSTLDLTALGIGSTLGVGIYVLAGSVSKSIAGPAVIISFAIAAIASMFAGLCYAEFGARVPRAGSAYVYSYVTMGEFTAFVIGWTLILEYVIGSASVVRGLSTYVDALFNNSMRNAFESAAPIDISHLSSYPDFFAFGVTLIFSAALAFGAKESSKANNFFTLVNLLVVLFVIIAGSLKADVSNWKTKPTCTEKQCDYGSGGFAPYGIAGIITGAATCFYGFIGFDCVATTGEEAKNPHKSIPIAIVVSLTVVFLAYFGVSTILTTVLPYYEQDPDAPIPHMFDSIDWSWAKWLVTIGAICGLCASLLGAMFPLPRIIYAMASDGLIFEWMGKVNSRFHTPLMGTFSAGILTGVLAAIFELTQLVGMMSIGTLLAYSIVAICVLILRYEESEAYLKKGDHDPRTLTYITKQLINANGLNYSTRLTSQIVTCLVVCYVFLCICTGIIASIFPDEITNGAIAFVVPLAVLILLMFVTLTFIYLQPTSGKKLAFSVPLVPFLPALSIIINIYLMMMLDKMTWVRFLAWMTVGFGIYFFYGAWHSKMRKTKSVKSTENGGTNEEPWKTNEVPRLT</sequence>
<dbReference type="RefSeq" id="XP_017886269.2">
    <property type="nucleotide sequence ID" value="XM_018030780.2"/>
</dbReference>
<organism evidence="8 9">
    <name type="scientific">Ceratina calcarata</name>
    <dbReference type="NCBI Taxonomy" id="156304"/>
    <lineage>
        <taxon>Eukaryota</taxon>
        <taxon>Metazoa</taxon>
        <taxon>Ecdysozoa</taxon>
        <taxon>Arthropoda</taxon>
        <taxon>Hexapoda</taxon>
        <taxon>Insecta</taxon>
        <taxon>Pterygota</taxon>
        <taxon>Neoptera</taxon>
        <taxon>Endopterygota</taxon>
        <taxon>Hymenoptera</taxon>
        <taxon>Apocrita</taxon>
        <taxon>Aculeata</taxon>
        <taxon>Apoidea</taxon>
        <taxon>Anthophila</taxon>
        <taxon>Apidae</taxon>
        <taxon>Ceratina</taxon>
        <taxon>Zadontomerus</taxon>
    </lineage>
</organism>
<gene>
    <name evidence="9" type="primary">LOC108628687</name>
</gene>
<feature type="transmembrane region" description="Helical" evidence="6">
    <location>
        <begin position="294"/>
        <end position="315"/>
    </location>
</feature>
<feature type="transmembrane region" description="Helical" evidence="6">
    <location>
        <begin position="568"/>
        <end position="587"/>
    </location>
</feature>
<dbReference type="PANTHER" id="PTHR43243">
    <property type="entry name" value="INNER MEMBRANE TRANSPORTER YGJI-RELATED"/>
    <property type="match status" value="1"/>
</dbReference>
<evidence type="ECO:0000256" key="6">
    <source>
        <dbReference type="SAM" id="Phobius"/>
    </source>
</evidence>
<keyword evidence="3 6" id="KW-1133">Transmembrane helix</keyword>
<keyword evidence="8" id="KW-1185">Reference proteome</keyword>
<dbReference type="KEGG" id="ccal:108628687"/>
<evidence type="ECO:0000256" key="3">
    <source>
        <dbReference type="ARBA" id="ARBA00022989"/>
    </source>
</evidence>
<dbReference type="InterPro" id="IPR045860">
    <property type="entry name" value="Snake_toxin-like_sf"/>
</dbReference>
<dbReference type="Pfam" id="PF13520">
    <property type="entry name" value="AA_permease_2"/>
    <property type="match status" value="1"/>
</dbReference>
<dbReference type="CDD" id="cd23599">
    <property type="entry name" value="TFP_LU_ECD_Cold"/>
    <property type="match status" value="1"/>
</dbReference>
<evidence type="ECO:0000256" key="2">
    <source>
        <dbReference type="ARBA" id="ARBA00022692"/>
    </source>
</evidence>
<dbReference type="GO" id="GO:0097638">
    <property type="term" value="P:L-arginine import across plasma membrane"/>
    <property type="evidence" value="ECO:0007669"/>
    <property type="project" value="TreeGrafter"/>
</dbReference>
<feature type="transmembrane region" description="Helical" evidence="6">
    <location>
        <begin position="685"/>
        <end position="709"/>
    </location>
</feature>
<feature type="transmembrane region" description="Helical" evidence="6">
    <location>
        <begin position="746"/>
        <end position="767"/>
    </location>
</feature>
<evidence type="ECO:0000313" key="8">
    <source>
        <dbReference type="Proteomes" id="UP000694925"/>
    </source>
</evidence>
<keyword evidence="2 6" id="KW-0812">Transmembrane</keyword>
<evidence type="ECO:0000256" key="4">
    <source>
        <dbReference type="ARBA" id="ARBA00023136"/>
    </source>
</evidence>
<evidence type="ECO:0000313" key="9">
    <source>
        <dbReference type="RefSeq" id="XP_017886269.2"/>
    </source>
</evidence>
<dbReference type="GeneID" id="108628687"/>
<comment type="subcellular location">
    <subcellularLocation>
        <location evidence="1">Membrane</location>
        <topology evidence="1">Multi-pass membrane protein</topology>
    </subcellularLocation>
</comment>
<dbReference type="Pfam" id="PF13906">
    <property type="entry name" value="AA_permease_C"/>
    <property type="match status" value="1"/>
</dbReference>
<feature type="transmembrane region" description="Helical" evidence="6">
    <location>
        <begin position="258"/>
        <end position="282"/>
    </location>
</feature>
<feature type="transmembrane region" description="Helical" evidence="6">
    <location>
        <begin position="519"/>
        <end position="547"/>
    </location>
</feature>
<feature type="transmembrane region" description="Helical" evidence="6">
    <location>
        <begin position="656"/>
        <end position="679"/>
    </location>
</feature>
<evidence type="ECO:0000256" key="1">
    <source>
        <dbReference type="ARBA" id="ARBA00004141"/>
    </source>
</evidence>
<dbReference type="GO" id="GO:0005886">
    <property type="term" value="C:plasma membrane"/>
    <property type="evidence" value="ECO:0007669"/>
    <property type="project" value="TreeGrafter"/>
</dbReference>
<feature type="domain" description="Cationic amino acid transporter C-terminal" evidence="7">
    <location>
        <begin position="719"/>
        <end position="769"/>
    </location>
</feature>
<feature type="transmembrane region" description="Helical" evidence="6">
    <location>
        <begin position="593"/>
        <end position="614"/>
    </location>
</feature>
<proteinExistence type="predicted"/>
<feature type="transmembrane region" description="Helical" evidence="6">
    <location>
        <begin position="431"/>
        <end position="451"/>
    </location>
</feature>
<protein>
    <submittedName>
        <fullName evidence="9">Cationic amino acid transporter 3-like isoform X2</fullName>
    </submittedName>
</protein>
<dbReference type="InterPro" id="IPR029485">
    <property type="entry name" value="CAT_C"/>
</dbReference>
<dbReference type="GO" id="GO:0015189">
    <property type="term" value="F:L-lysine transmembrane transporter activity"/>
    <property type="evidence" value="ECO:0007669"/>
    <property type="project" value="TreeGrafter"/>
</dbReference>
<keyword evidence="4 6" id="KW-0472">Membrane</keyword>
<dbReference type="FunFam" id="1.20.1740.10:FF:000010">
    <property type="entry name" value="probable cationic amino acid transporter"/>
    <property type="match status" value="1"/>
</dbReference>
<dbReference type="Gene3D" id="1.20.1740.10">
    <property type="entry name" value="Amino acid/polyamine transporter I"/>
    <property type="match status" value="2"/>
</dbReference>
<dbReference type="Proteomes" id="UP000694925">
    <property type="component" value="Unplaced"/>
</dbReference>